<keyword evidence="5" id="KW-1185">Reference proteome</keyword>
<dbReference type="AlphaFoldDB" id="A0A318RDZ2"/>
<evidence type="ECO:0000256" key="1">
    <source>
        <dbReference type="SAM" id="MobiDB-lite"/>
    </source>
</evidence>
<comment type="caution">
    <text evidence="4">The sequence shown here is derived from an EMBL/GenBank/DDBJ whole genome shotgun (WGS) entry which is preliminary data.</text>
</comment>
<evidence type="ECO:0000256" key="2">
    <source>
        <dbReference type="SAM" id="SignalP"/>
    </source>
</evidence>
<feature type="compositionally biased region" description="Polar residues" evidence="1">
    <location>
        <begin position="72"/>
        <end position="89"/>
    </location>
</feature>
<feature type="signal peptide" evidence="2">
    <location>
        <begin position="1"/>
        <end position="25"/>
    </location>
</feature>
<name>A0A318RDZ2_WILLI</name>
<proteinExistence type="predicted"/>
<protein>
    <submittedName>
        <fullName evidence="4">Uncharacterized protein DUF4185</fullName>
    </submittedName>
</protein>
<dbReference type="InterPro" id="IPR025442">
    <property type="entry name" value="DUF4185"/>
</dbReference>
<feature type="compositionally biased region" description="Gly residues" evidence="1">
    <location>
        <begin position="43"/>
        <end position="63"/>
    </location>
</feature>
<feature type="domain" description="DUF4185" evidence="3">
    <location>
        <begin position="86"/>
        <end position="414"/>
    </location>
</feature>
<reference evidence="4 5" key="1">
    <citation type="submission" date="2018-06" db="EMBL/GenBank/DDBJ databases">
        <title>Genomic Encyclopedia of Type Strains, Phase IV (KMG-IV): sequencing the most valuable type-strain genomes for metagenomic binning, comparative biology and taxonomic classification.</title>
        <authorList>
            <person name="Goeker M."/>
        </authorList>
    </citation>
    <scope>NUCLEOTIDE SEQUENCE [LARGE SCALE GENOMIC DNA]</scope>
    <source>
        <strain evidence="4 5">DSM 45521</strain>
    </source>
</reference>
<keyword evidence="2" id="KW-0732">Signal</keyword>
<gene>
    <name evidence="4" type="ORF">DFR67_12555</name>
</gene>
<evidence type="ECO:0000313" key="5">
    <source>
        <dbReference type="Proteomes" id="UP000247591"/>
    </source>
</evidence>
<evidence type="ECO:0000313" key="4">
    <source>
        <dbReference type="EMBL" id="PYE12134.1"/>
    </source>
</evidence>
<feature type="compositionally biased region" description="Low complexity" evidence="1">
    <location>
        <begin position="28"/>
        <end position="42"/>
    </location>
</feature>
<accession>A0A318RDZ2</accession>
<feature type="chain" id="PRO_5016455807" evidence="2">
    <location>
        <begin position="26"/>
        <end position="423"/>
    </location>
</feature>
<dbReference type="RefSeq" id="WP_110472699.1">
    <property type="nucleotide sequence ID" value="NZ_QJSP01000025.1"/>
</dbReference>
<dbReference type="EMBL" id="QJSP01000025">
    <property type="protein sequence ID" value="PYE12134.1"/>
    <property type="molecule type" value="Genomic_DNA"/>
</dbReference>
<evidence type="ECO:0000259" key="3">
    <source>
        <dbReference type="Pfam" id="PF13810"/>
    </source>
</evidence>
<dbReference type="OrthoDB" id="284233at2"/>
<sequence length="423" mass="44811">MRAFRAATIGATVLALAAAGTVALAAPASAAPCGNPGTSGSSGMPGFGTGSTGGPGGQSGRGPQGPLPRFSGATTKTVSWVTGPRSENNTLDRFGISGTDLGISWKNAQGQTLMAYGDTFGNCDVPGQEWRFNVLLRSSDNDLANGITVPDAQPGNITSGSVVSADRPNFARQLIEAIGLDFVEVTKIPTAAISIGDKQYINFMSVRKWGDAGRWDTNYSAIAESGDNGQTWETKLDTIRVNAPVTVPTIQQVQADNDKFQMNAYAKGKPGDPYIYQYGTPNGRFGSAHLARVKPESFLNLAAYEYYTTDAADPWKQELGNLKPVLAAPVSEMSASWNEYLGKYIVLYGTSDLGGGTVIRTADKPEGPFGPPTTLYNSLQLPGVYAPFIHPSSAGKDLYFTASSWGSYNVMLLRTDLSKVRTN</sequence>
<feature type="region of interest" description="Disordered" evidence="1">
    <location>
        <begin position="28"/>
        <end position="89"/>
    </location>
</feature>
<dbReference type="Pfam" id="PF13810">
    <property type="entry name" value="DUF4185"/>
    <property type="match status" value="1"/>
</dbReference>
<organism evidence="4 5">
    <name type="scientific">Williamsia limnetica</name>
    <dbReference type="NCBI Taxonomy" id="882452"/>
    <lineage>
        <taxon>Bacteria</taxon>
        <taxon>Bacillati</taxon>
        <taxon>Actinomycetota</taxon>
        <taxon>Actinomycetes</taxon>
        <taxon>Mycobacteriales</taxon>
        <taxon>Nocardiaceae</taxon>
        <taxon>Williamsia</taxon>
    </lineage>
</organism>
<dbReference type="Proteomes" id="UP000247591">
    <property type="component" value="Unassembled WGS sequence"/>
</dbReference>